<keyword evidence="4" id="KW-1185">Reference proteome</keyword>
<dbReference type="EMBL" id="BPWL01000007">
    <property type="protein sequence ID" value="GJJ12445.1"/>
    <property type="molecule type" value="Genomic_DNA"/>
</dbReference>
<gene>
    <name evidence="3" type="ORF">Clacol_006687</name>
</gene>
<dbReference type="Proteomes" id="UP001050691">
    <property type="component" value="Unassembled WGS sequence"/>
</dbReference>
<reference evidence="3" key="1">
    <citation type="submission" date="2021-10" db="EMBL/GenBank/DDBJ databases">
        <title>De novo Genome Assembly of Clathrus columnatus (Basidiomycota, Fungi) Using Illumina and Nanopore Sequence Data.</title>
        <authorList>
            <person name="Ogiso-Tanaka E."/>
            <person name="Itagaki H."/>
            <person name="Hosoya T."/>
            <person name="Hosaka K."/>
        </authorList>
    </citation>
    <scope>NUCLEOTIDE SEQUENCE</scope>
    <source>
        <strain evidence="3">MO-923</strain>
    </source>
</reference>
<dbReference type="EC" id="3.1.3.16" evidence="1"/>
<feature type="domain" description="PPM-type phosphatase" evidence="2">
    <location>
        <begin position="68"/>
        <end position="319"/>
    </location>
</feature>
<sequence length="351" mass="39121">MSNDFLRFFLKHRLRRCLSTAIPSPPRAFRFHLGASFIGKPEDSSNQLTEEQKLSFSIDNPITTWKDHMLKREKSVKSVSAGDDFYFIQEGVSFGVADGVGAWITSGVDPSLFSQALCYHAHRYSKNAWAGEPESLTGEPSDEPTEGWELTPQECIELSHGGVLRERTVKAGSSTICVISLNARTGLLRAANLGDSGFSLIRSFNIAYSQSPQTHFFNCPYQLTKLPSSLRGYSGLYVDSPKDAETYSSQLRGGDIIIAYTDGFSDNVHPSEIRQITSLAMRQGSSEDRSAQDLADRLVEYARVCMFKKDKVSPFQVNAEREGISFRGGKIDEYVFAPQFTYLITNRLRSA</sequence>
<evidence type="ECO:0000313" key="4">
    <source>
        <dbReference type="Proteomes" id="UP001050691"/>
    </source>
</evidence>
<keyword evidence="1" id="KW-0460">Magnesium</keyword>
<evidence type="ECO:0000313" key="3">
    <source>
        <dbReference type="EMBL" id="GJJ12445.1"/>
    </source>
</evidence>
<comment type="catalytic activity">
    <reaction evidence="1">
        <text>O-phospho-L-seryl-[protein] + H2O = L-seryl-[protein] + phosphate</text>
        <dbReference type="Rhea" id="RHEA:20629"/>
        <dbReference type="Rhea" id="RHEA-COMP:9863"/>
        <dbReference type="Rhea" id="RHEA-COMP:11604"/>
        <dbReference type="ChEBI" id="CHEBI:15377"/>
        <dbReference type="ChEBI" id="CHEBI:29999"/>
        <dbReference type="ChEBI" id="CHEBI:43474"/>
        <dbReference type="ChEBI" id="CHEBI:83421"/>
        <dbReference type="EC" id="3.1.3.16"/>
    </reaction>
</comment>
<dbReference type="SUPFAM" id="SSF81606">
    <property type="entry name" value="PP2C-like"/>
    <property type="match status" value="1"/>
</dbReference>
<keyword evidence="1" id="KW-0464">Manganese</keyword>
<keyword evidence="1" id="KW-0378">Hydrolase</keyword>
<name>A0AAV5AKI1_9AGAM</name>
<keyword evidence="1" id="KW-0904">Protein phosphatase</keyword>
<dbReference type="PROSITE" id="PS51746">
    <property type="entry name" value="PPM_2"/>
    <property type="match status" value="1"/>
</dbReference>
<dbReference type="GO" id="GO:0004722">
    <property type="term" value="F:protein serine/threonine phosphatase activity"/>
    <property type="evidence" value="ECO:0007669"/>
    <property type="project" value="UniProtKB-EC"/>
</dbReference>
<evidence type="ECO:0000256" key="1">
    <source>
        <dbReference type="RuleBase" id="RU366020"/>
    </source>
</evidence>
<keyword evidence="1" id="KW-0479">Metal-binding</keyword>
<comment type="similarity">
    <text evidence="1">Belongs to the PP2C family.</text>
</comment>
<dbReference type="InterPro" id="IPR001932">
    <property type="entry name" value="PPM-type_phosphatase-like_dom"/>
</dbReference>
<protein>
    <recommendedName>
        <fullName evidence="1">Protein phosphatase</fullName>
        <ecNumber evidence="1">3.1.3.16</ecNumber>
    </recommendedName>
</protein>
<comment type="cofactor">
    <cofactor evidence="1">
        <name>Mn(2+)</name>
        <dbReference type="ChEBI" id="CHEBI:29035"/>
    </cofactor>
</comment>
<comment type="catalytic activity">
    <reaction evidence="1">
        <text>O-phospho-L-threonyl-[protein] + H2O = L-threonyl-[protein] + phosphate</text>
        <dbReference type="Rhea" id="RHEA:47004"/>
        <dbReference type="Rhea" id="RHEA-COMP:11060"/>
        <dbReference type="Rhea" id="RHEA-COMP:11605"/>
        <dbReference type="ChEBI" id="CHEBI:15377"/>
        <dbReference type="ChEBI" id="CHEBI:30013"/>
        <dbReference type="ChEBI" id="CHEBI:43474"/>
        <dbReference type="ChEBI" id="CHEBI:61977"/>
        <dbReference type="EC" id="3.1.3.16"/>
    </reaction>
</comment>
<dbReference type="GO" id="GO:0046872">
    <property type="term" value="F:metal ion binding"/>
    <property type="evidence" value="ECO:0007669"/>
    <property type="project" value="UniProtKB-UniRule"/>
</dbReference>
<dbReference type="SMART" id="SM00331">
    <property type="entry name" value="PP2C_SIG"/>
    <property type="match status" value="1"/>
</dbReference>
<evidence type="ECO:0000259" key="2">
    <source>
        <dbReference type="PROSITE" id="PS51746"/>
    </source>
</evidence>
<accession>A0AAV5AKI1</accession>
<proteinExistence type="inferred from homology"/>
<dbReference type="PANTHER" id="PTHR12320:SF1">
    <property type="entry name" value="PROTEIN PHOSPHATASE PTC7 HOMOLOG"/>
    <property type="match status" value="1"/>
</dbReference>
<comment type="caution">
    <text evidence="3">The sequence shown here is derived from an EMBL/GenBank/DDBJ whole genome shotgun (WGS) entry which is preliminary data.</text>
</comment>
<dbReference type="InterPro" id="IPR039123">
    <property type="entry name" value="PPTC7"/>
</dbReference>
<dbReference type="PANTHER" id="PTHR12320">
    <property type="entry name" value="PROTEIN PHOSPHATASE 2C"/>
    <property type="match status" value="1"/>
</dbReference>
<comment type="cofactor">
    <cofactor evidence="1">
        <name>Mg(2+)</name>
        <dbReference type="ChEBI" id="CHEBI:18420"/>
    </cofactor>
</comment>
<dbReference type="InterPro" id="IPR036457">
    <property type="entry name" value="PPM-type-like_dom_sf"/>
</dbReference>
<organism evidence="3 4">
    <name type="scientific">Clathrus columnatus</name>
    <dbReference type="NCBI Taxonomy" id="1419009"/>
    <lineage>
        <taxon>Eukaryota</taxon>
        <taxon>Fungi</taxon>
        <taxon>Dikarya</taxon>
        <taxon>Basidiomycota</taxon>
        <taxon>Agaricomycotina</taxon>
        <taxon>Agaricomycetes</taxon>
        <taxon>Phallomycetidae</taxon>
        <taxon>Phallales</taxon>
        <taxon>Clathraceae</taxon>
        <taxon>Clathrus</taxon>
    </lineage>
</organism>
<dbReference type="AlphaFoldDB" id="A0AAV5AKI1"/>
<dbReference type="Gene3D" id="3.60.40.10">
    <property type="entry name" value="PPM-type phosphatase domain"/>
    <property type="match status" value="1"/>
</dbReference>